<dbReference type="EMBL" id="CM029049">
    <property type="protein sequence ID" value="KAG2573557.1"/>
    <property type="molecule type" value="Genomic_DNA"/>
</dbReference>
<feature type="region of interest" description="Disordered" evidence="1">
    <location>
        <begin position="17"/>
        <end position="166"/>
    </location>
</feature>
<evidence type="ECO:0000313" key="3">
    <source>
        <dbReference type="Proteomes" id="UP000823388"/>
    </source>
</evidence>
<feature type="compositionally biased region" description="Basic residues" evidence="1">
    <location>
        <begin position="49"/>
        <end position="63"/>
    </location>
</feature>
<sequence length="166" mass="17869">MRVPCLLPSAPSRQLIGIPEVSGQPQAAASSRQRFRLSVSRVPTTDGRRRGRRGRRLRLRKRNNFVPSGLSRSPAAGSPAPGPQEPAAAARAALPSRDQAKKLPSPWPHGLSGQPLRPRPPPPSSSSAVVGARRGASRPRASQPPRHTNRFALIRRERACESASDP</sequence>
<dbReference type="AlphaFoldDB" id="A0A8T0QEM6"/>
<feature type="compositionally biased region" description="Polar residues" evidence="1">
    <location>
        <begin position="23"/>
        <end position="32"/>
    </location>
</feature>
<feature type="compositionally biased region" description="Low complexity" evidence="1">
    <location>
        <begin position="125"/>
        <end position="146"/>
    </location>
</feature>
<reference evidence="2" key="1">
    <citation type="submission" date="2020-05" db="EMBL/GenBank/DDBJ databases">
        <title>WGS assembly of Panicum virgatum.</title>
        <authorList>
            <person name="Lovell J.T."/>
            <person name="Jenkins J."/>
            <person name="Shu S."/>
            <person name="Juenger T.E."/>
            <person name="Schmutz J."/>
        </authorList>
    </citation>
    <scope>NUCLEOTIDE SEQUENCE</scope>
    <source>
        <strain evidence="2">AP13</strain>
    </source>
</reference>
<name>A0A8T0QEM6_PANVG</name>
<organism evidence="2 3">
    <name type="scientific">Panicum virgatum</name>
    <name type="common">Blackwell switchgrass</name>
    <dbReference type="NCBI Taxonomy" id="38727"/>
    <lineage>
        <taxon>Eukaryota</taxon>
        <taxon>Viridiplantae</taxon>
        <taxon>Streptophyta</taxon>
        <taxon>Embryophyta</taxon>
        <taxon>Tracheophyta</taxon>
        <taxon>Spermatophyta</taxon>
        <taxon>Magnoliopsida</taxon>
        <taxon>Liliopsida</taxon>
        <taxon>Poales</taxon>
        <taxon>Poaceae</taxon>
        <taxon>PACMAD clade</taxon>
        <taxon>Panicoideae</taxon>
        <taxon>Panicodae</taxon>
        <taxon>Paniceae</taxon>
        <taxon>Panicinae</taxon>
        <taxon>Panicum</taxon>
        <taxon>Panicum sect. Hiantes</taxon>
    </lineage>
</organism>
<proteinExistence type="predicted"/>
<comment type="caution">
    <text evidence="2">The sequence shown here is derived from an EMBL/GenBank/DDBJ whole genome shotgun (WGS) entry which is preliminary data.</text>
</comment>
<evidence type="ECO:0000256" key="1">
    <source>
        <dbReference type="SAM" id="MobiDB-lite"/>
    </source>
</evidence>
<dbReference type="Proteomes" id="UP000823388">
    <property type="component" value="Chromosome 7K"/>
</dbReference>
<keyword evidence="3" id="KW-1185">Reference proteome</keyword>
<evidence type="ECO:0000313" key="2">
    <source>
        <dbReference type="EMBL" id="KAG2573557.1"/>
    </source>
</evidence>
<feature type="compositionally biased region" description="Low complexity" evidence="1">
    <location>
        <begin position="67"/>
        <end position="97"/>
    </location>
</feature>
<gene>
    <name evidence="2" type="ORF">PVAP13_7KG261365</name>
</gene>
<protein>
    <submittedName>
        <fullName evidence="2">Uncharacterized protein</fullName>
    </submittedName>
</protein>
<accession>A0A8T0QEM6</accession>